<evidence type="ECO:0000256" key="1">
    <source>
        <dbReference type="ARBA" id="ARBA00022679"/>
    </source>
</evidence>
<name>A0A5S5ANH1_9FIRM</name>
<dbReference type="InterPro" id="IPR002504">
    <property type="entry name" value="NADK"/>
</dbReference>
<feature type="binding site" evidence="6">
    <location>
        <position position="170"/>
    </location>
    <ligand>
        <name>NAD(+)</name>
        <dbReference type="ChEBI" id="CHEBI:57540"/>
    </ligand>
</feature>
<comment type="caution">
    <text evidence="7">The sequence shown here is derived from an EMBL/GenBank/DDBJ whole genome shotgun (WGS) entry which is preliminary data.</text>
</comment>
<dbReference type="OrthoDB" id="9774737at2"/>
<dbReference type="GO" id="GO:0019674">
    <property type="term" value="P:NAD+ metabolic process"/>
    <property type="evidence" value="ECO:0007669"/>
    <property type="project" value="InterPro"/>
</dbReference>
<keyword evidence="4 6" id="KW-0520">NAD</keyword>
<evidence type="ECO:0000256" key="6">
    <source>
        <dbReference type="HAMAP-Rule" id="MF_00361"/>
    </source>
</evidence>
<dbReference type="EMBL" id="VNHO01000021">
    <property type="protein sequence ID" value="TYP51646.1"/>
    <property type="molecule type" value="Genomic_DNA"/>
</dbReference>
<evidence type="ECO:0000256" key="4">
    <source>
        <dbReference type="ARBA" id="ARBA00023027"/>
    </source>
</evidence>
<feature type="binding site" evidence="6">
    <location>
        <begin position="142"/>
        <end position="143"/>
    </location>
    <ligand>
        <name>NAD(+)</name>
        <dbReference type="ChEBI" id="CHEBI:57540"/>
    </ligand>
</feature>
<dbReference type="PANTHER" id="PTHR20275:SF0">
    <property type="entry name" value="NAD KINASE"/>
    <property type="match status" value="1"/>
</dbReference>
<protein>
    <recommendedName>
        <fullName evidence="6">NAD kinase</fullName>
        <ecNumber evidence="6">2.7.1.23</ecNumber>
    </recommendedName>
    <alternativeName>
        <fullName evidence="6">ATP-dependent NAD kinase</fullName>
    </alternativeName>
</protein>
<keyword evidence="8" id="KW-1185">Reference proteome</keyword>
<feature type="binding site" evidence="6">
    <location>
        <begin position="183"/>
        <end position="188"/>
    </location>
    <ligand>
        <name>NAD(+)</name>
        <dbReference type="ChEBI" id="CHEBI:57540"/>
    </ligand>
</feature>
<feature type="binding site" evidence="6">
    <location>
        <begin position="68"/>
        <end position="69"/>
    </location>
    <ligand>
        <name>NAD(+)</name>
        <dbReference type="ChEBI" id="CHEBI:57540"/>
    </ligand>
</feature>
<dbReference type="Pfam" id="PF01513">
    <property type="entry name" value="NAD_kinase"/>
    <property type="match status" value="1"/>
</dbReference>
<dbReference type="GO" id="GO:0006741">
    <property type="term" value="P:NADP+ biosynthetic process"/>
    <property type="evidence" value="ECO:0007669"/>
    <property type="project" value="UniProtKB-UniRule"/>
</dbReference>
<keyword evidence="6" id="KW-0067">ATP-binding</keyword>
<dbReference type="AlphaFoldDB" id="A0A5S5ANH1"/>
<comment type="subcellular location">
    <subcellularLocation>
        <location evidence="6">Cytoplasm</location>
    </subcellularLocation>
</comment>
<dbReference type="EC" id="2.7.1.23" evidence="6"/>
<feature type="binding site" evidence="6">
    <location>
        <position position="242"/>
    </location>
    <ligand>
        <name>NAD(+)</name>
        <dbReference type="ChEBI" id="CHEBI:57540"/>
    </ligand>
</feature>
<dbReference type="InterPro" id="IPR017437">
    <property type="entry name" value="ATP-NAD_kinase_PpnK-typ_C"/>
</dbReference>
<comment type="cofactor">
    <cofactor evidence="6">
        <name>a divalent metal cation</name>
        <dbReference type="ChEBI" id="CHEBI:60240"/>
    </cofactor>
</comment>
<feature type="binding site" evidence="6">
    <location>
        <position position="172"/>
    </location>
    <ligand>
        <name>NAD(+)</name>
        <dbReference type="ChEBI" id="CHEBI:57540"/>
    </ligand>
</feature>
<evidence type="ECO:0000256" key="3">
    <source>
        <dbReference type="ARBA" id="ARBA00022857"/>
    </source>
</evidence>
<keyword evidence="1 6" id="KW-0808">Transferase</keyword>
<sequence length="284" mass="32246">MQKIGLFVNLSKKNAMNVTKVLIGWLKENNYAVYTDENIADKLNFPVDAKSLEELTRSIELAVTLGGDGTLLRIARKMAPHDIPVLGINLGHLGFLTEIEVPDLFKDLEHLKARRYYIDRRMMIEAQVLRENKIMEKFLALNDVVITKGPFARLIRLKTMVNDAYIDTYHADGLIISTPTGSTAYSLSAGGPIINPNMELLLLTPICPHTLQNRSIIMSKADVINVQVMAEHQEIMLTVDGQLGYKLLPYDKVVVKKSDFYTKLVRIKNRSFYEILRKKLRESN</sequence>
<organism evidence="7 8">
    <name type="scientific">Thermosediminibacter litoriperuensis</name>
    <dbReference type="NCBI Taxonomy" id="291989"/>
    <lineage>
        <taxon>Bacteria</taxon>
        <taxon>Bacillati</taxon>
        <taxon>Bacillota</taxon>
        <taxon>Clostridia</taxon>
        <taxon>Thermosediminibacterales</taxon>
        <taxon>Thermosediminibacteraceae</taxon>
        <taxon>Thermosediminibacter</taxon>
    </lineage>
</organism>
<gene>
    <name evidence="6" type="primary">nadK</name>
    <name evidence="7" type="ORF">LZ11_01857</name>
</gene>
<dbReference type="SUPFAM" id="SSF111331">
    <property type="entry name" value="NAD kinase/diacylglycerol kinase-like"/>
    <property type="match status" value="1"/>
</dbReference>
<feature type="binding site" evidence="6">
    <location>
        <position position="73"/>
    </location>
    <ligand>
        <name>NAD(+)</name>
        <dbReference type="ChEBI" id="CHEBI:57540"/>
    </ligand>
</feature>
<keyword evidence="6" id="KW-0963">Cytoplasm</keyword>
<evidence type="ECO:0000256" key="5">
    <source>
        <dbReference type="ARBA" id="ARBA00047925"/>
    </source>
</evidence>
<dbReference type="Gene3D" id="2.60.200.30">
    <property type="entry name" value="Probable inorganic polyphosphate/atp-NAD kinase, domain 2"/>
    <property type="match status" value="1"/>
</dbReference>
<comment type="function">
    <text evidence="6">Involved in the regulation of the intracellular balance of NAD and NADP, and is a key enzyme in the biosynthesis of NADP. Catalyzes specifically the phosphorylation on 2'-hydroxyl of the adenosine moiety of NAD to yield NADP.</text>
</comment>
<dbReference type="RefSeq" id="WP_148867568.1">
    <property type="nucleotide sequence ID" value="NZ_VNHO01000021.1"/>
</dbReference>
<dbReference type="GO" id="GO:0046872">
    <property type="term" value="F:metal ion binding"/>
    <property type="evidence" value="ECO:0007669"/>
    <property type="project" value="UniProtKB-UniRule"/>
</dbReference>
<dbReference type="Gene3D" id="3.40.50.10330">
    <property type="entry name" value="Probable inorganic polyphosphate/atp-NAD kinase, domain 1"/>
    <property type="match status" value="1"/>
</dbReference>
<dbReference type="Proteomes" id="UP000322294">
    <property type="component" value="Unassembled WGS sequence"/>
</dbReference>
<dbReference type="GO" id="GO:0003951">
    <property type="term" value="F:NAD+ kinase activity"/>
    <property type="evidence" value="ECO:0007669"/>
    <property type="project" value="UniProtKB-UniRule"/>
</dbReference>
<comment type="caution">
    <text evidence="6">Lacks conserved residue(s) required for the propagation of feature annotation.</text>
</comment>
<dbReference type="HAMAP" id="MF_00361">
    <property type="entry name" value="NAD_kinase"/>
    <property type="match status" value="1"/>
</dbReference>
<feature type="binding site" evidence="6">
    <location>
        <position position="153"/>
    </location>
    <ligand>
        <name>NAD(+)</name>
        <dbReference type="ChEBI" id="CHEBI:57540"/>
    </ligand>
</feature>
<evidence type="ECO:0000313" key="8">
    <source>
        <dbReference type="Proteomes" id="UP000322294"/>
    </source>
</evidence>
<keyword evidence="6" id="KW-0547">Nucleotide-binding</keyword>
<proteinExistence type="inferred from homology"/>
<keyword evidence="2 6" id="KW-0418">Kinase</keyword>
<reference evidence="7 8" key="1">
    <citation type="submission" date="2019-07" db="EMBL/GenBank/DDBJ databases">
        <title>Genomic Encyclopedia of Type Strains, Phase I: the one thousand microbial genomes (KMG-I) project.</title>
        <authorList>
            <person name="Kyrpides N."/>
        </authorList>
    </citation>
    <scope>NUCLEOTIDE SEQUENCE [LARGE SCALE GENOMIC DNA]</scope>
    <source>
        <strain evidence="7 8">DSM 16647</strain>
    </source>
</reference>
<keyword evidence="3 6" id="KW-0521">NADP</keyword>
<evidence type="ECO:0000313" key="7">
    <source>
        <dbReference type="EMBL" id="TYP51646.1"/>
    </source>
</evidence>
<dbReference type="InterPro" id="IPR016064">
    <property type="entry name" value="NAD/diacylglycerol_kinase_sf"/>
</dbReference>
<dbReference type="GO" id="GO:0005737">
    <property type="term" value="C:cytoplasm"/>
    <property type="evidence" value="ECO:0007669"/>
    <property type="project" value="UniProtKB-SubCell"/>
</dbReference>
<dbReference type="GO" id="GO:0005524">
    <property type="term" value="F:ATP binding"/>
    <property type="evidence" value="ECO:0007669"/>
    <property type="project" value="UniProtKB-KW"/>
</dbReference>
<dbReference type="InterPro" id="IPR017438">
    <property type="entry name" value="ATP-NAD_kinase_N"/>
</dbReference>
<dbReference type="GO" id="GO:0051287">
    <property type="term" value="F:NAD binding"/>
    <property type="evidence" value="ECO:0007669"/>
    <property type="project" value="UniProtKB-ARBA"/>
</dbReference>
<evidence type="ECO:0000256" key="2">
    <source>
        <dbReference type="ARBA" id="ARBA00022777"/>
    </source>
</evidence>
<feature type="active site" description="Proton acceptor" evidence="6">
    <location>
        <position position="68"/>
    </location>
</feature>
<comment type="similarity">
    <text evidence="6">Belongs to the NAD kinase family.</text>
</comment>
<dbReference type="PANTHER" id="PTHR20275">
    <property type="entry name" value="NAD KINASE"/>
    <property type="match status" value="1"/>
</dbReference>
<comment type="catalytic activity">
    <reaction evidence="5 6">
        <text>NAD(+) + ATP = ADP + NADP(+) + H(+)</text>
        <dbReference type="Rhea" id="RHEA:18629"/>
        <dbReference type="ChEBI" id="CHEBI:15378"/>
        <dbReference type="ChEBI" id="CHEBI:30616"/>
        <dbReference type="ChEBI" id="CHEBI:57540"/>
        <dbReference type="ChEBI" id="CHEBI:58349"/>
        <dbReference type="ChEBI" id="CHEBI:456216"/>
        <dbReference type="EC" id="2.7.1.23"/>
    </reaction>
</comment>
<accession>A0A5S5ANH1</accession>
<dbReference type="Pfam" id="PF20143">
    <property type="entry name" value="NAD_kinase_C"/>
    <property type="match status" value="1"/>
</dbReference>